<accession>A0A0C9TRN0</accession>
<dbReference type="HOGENOM" id="CLU_017006_1_0_1"/>
<name>A0A0C9TRN0_PAXIN</name>
<gene>
    <name evidence="1" type="ORF">PAXINDRAFT_14118</name>
</gene>
<evidence type="ECO:0000313" key="1">
    <source>
        <dbReference type="EMBL" id="KIJ13073.1"/>
    </source>
</evidence>
<evidence type="ECO:0000313" key="2">
    <source>
        <dbReference type="Proteomes" id="UP000053647"/>
    </source>
</evidence>
<sequence length="449" mass="49317">MKEELYSLNLPYSSCPTYENSLHLPTLTLTLCIYVSSYFQASLPDHVISFIHESDTLFLGTYYKTEEEDRETFAWGVEMGGLVIPDYSGNRLMTSLGNIEATLSPVSRSFPSLLALSSTLRETRNISSAPRPSKPGISVQRIPYSLPIRLLAEETTSTYFNDLKAQPKVTLASIKIHSKDLATFSLESLNPIHIVPGQTAILVFNSFVGTFPYAHMTPDNPITVSDDRIRTQPGGTVTSVIFSTAQQLGELRPELLKDSRPHQLSVPLMGITGDFTLRESPNALASNTLCPSSRKLLWAAGGIGLTPFLAMLTGLRGTADGEGEVGHVYDIILVLSTCEPEVLLPFVMRTARCSDEDARASSLGTMTIHLFLRSPLLSSTLPTADIQLGLTVDVKRHTGRLSRDTFQGLAFEDVAERESYVCGPEEFEEVILGVLNVDSDKVRREGFAY</sequence>
<dbReference type="OrthoDB" id="436496at2759"/>
<evidence type="ECO:0008006" key="3">
    <source>
        <dbReference type="Google" id="ProtNLM"/>
    </source>
</evidence>
<dbReference type="InterPro" id="IPR039261">
    <property type="entry name" value="FNR_nucleotide-bd"/>
</dbReference>
<dbReference type="PANTHER" id="PTHR42815">
    <property type="entry name" value="FAD-BINDING, PUTATIVE (AFU_ORTHOLOGUE AFUA_6G07600)-RELATED"/>
    <property type="match status" value="1"/>
</dbReference>
<keyword evidence="2" id="KW-1185">Reference proteome</keyword>
<organism evidence="1 2">
    <name type="scientific">Paxillus involutus ATCC 200175</name>
    <dbReference type="NCBI Taxonomy" id="664439"/>
    <lineage>
        <taxon>Eukaryota</taxon>
        <taxon>Fungi</taxon>
        <taxon>Dikarya</taxon>
        <taxon>Basidiomycota</taxon>
        <taxon>Agaricomycotina</taxon>
        <taxon>Agaricomycetes</taxon>
        <taxon>Agaricomycetidae</taxon>
        <taxon>Boletales</taxon>
        <taxon>Paxilineae</taxon>
        <taxon>Paxillaceae</taxon>
        <taxon>Paxillus</taxon>
    </lineage>
</organism>
<proteinExistence type="predicted"/>
<dbReference type="SUPFAM" id="SSF52343">
    <property type="entry name" value="Ferredoxin reductase-like, C-terminal NADP-linked domain"/>
    <property type="match status" value="1"/>
</dbReference>
<dbReference type="AlphaFoldDB" id="A0A0C9TRN0"/>
<reference evidence="2" key="2">
    <citation type="submission" date="2015-01" db="EMBL/GenBank/DDBJ databases">
        <title>Evolutionary Origins and Diversification of the Mycorrhizal Mutualists.</title>
        <authorList>
            <consortium name="DOE Joint Genome Institute"/>
            <consortium name="Mycorrhizal Genomics Consortium"/>
            <person name="Kohler A."/>
            <person name="Kuo A."/>
            <person name="Nagy L.G."/>
            <person name="Floudas D."/>
            <person name="Copeland A."/>
            <person name="Barry K.W."/>
            <person name="Cichocki N."/>
            <person name="Veneault-Fourrey C."/>
            <person name="LaButti K."/>
            <person name="Lindquist E.A."/>
            <person name="Lipzen A."/>
            <person name="Lundell T."/>
            <person name="Morin E."/>
            <person name="Murat C."/>
            <person name="Riley R."/>
            <person name="Ohm R."/>
            <person name="Sun H."/>
            <person name="Tunlid A."/>
            <person name="Henrissat B."/>
            <person name="Grigoriev I.V."/>
            <person name="Hibbett D.S."/>
            <person name="Martin F."/>
        </authorList>
    </citation>
    <scope>NUCLEOTIDE SEQUENCE [LARGE SCALE GENOMIC DNA]</scope>
    <source>
        <strain evidence="2">ATCC 200175</strain>
    </source>
</reference>
<protein>
    <recommendedName>
        <fullName evidence="3">FAD-binding FR-type domain-containing protein</fullName>
    </recommendedName>
</protein>
<dbReference type="Gene3D" id="3.40.50.80">
    <property type="entry name" value="Nucleotide-binding domain of ferredoxin-NADP reductase (FNR) module"/>
    <property type="match status" value="1"/>
</dbReference>
<reference evidence="1 2" key="1">
    <citation type="submission" date="2014-06" db="EMBL/GenBank/DDBJ databases">
        <authorList>
            <consortium name="DOE Joint Genome Institute"/>
            <person name="Kuo A."/>
            <person name="Kohler A."/>
            <person name="Nagy L.G."/>
            <person name="Floudas D."/>
            <person name="Copeland A."/>
            <person name="Barry K.W."/>
            <person name="Cichocki N."/>
            <person name="Veneault-Fourrey C."/>
            <person name="LaButti K."/>
            <person name="Lindquist E.A."/>
            <person name="Lipzen A."/>
            <person name="Lundell T."/>
            <person name="Morin E."/>
            <person name="Murat C."/>
            <person name="Sun H."/>
            <person name="Tunlid A."/>
            <person name="Henrissat B."/>
            <person name="Grigoriev I.V."/>
            <person name="Hibbett D.S."/>
            <person name="Martin F."/>
            <person name="Nordberg H.P."/>
            <person name="Cantor M.N."/>
            <person name="Hua S.X."/>
        </authorList>
    </citation>
    <scope>NUCLEOTIDE SEQUENCE [LARGE SCALE GENOMIC DNA]</scope>
    <source>
        <strain evidence="1 2">ATCC 200175</strain>
    </source>
</reference>
<dbReference type="PANTHER" id="PTHR42815:SF2">
    <property type="entry name" value="FAD-BINDING, PUTATIVE (AFU_ORTHOLOGUE AFUA_6G07600)-RELATED"/>
    <property type="match status" value="1"/>
</dbReference>
<dbReference type="EMBL" id="KN819356">
    <property type="protein sequence ID" value="KIJ13073.1"/>
    <property type="molecule type" value="Genomic_DNA"/>
</dbReference>
<dbReference type="Proteomes" id="UP000053647">
    <property type="component" value="Unassembled WGS sequence"/>
</dbReference>